<keyword evidence="2" id="KW-1185">Reference proteome</keyword>
<evidence type="ECO:0000313" key="2">
    <source>
        <dbReference type="Proteomes" id="UP000298663"/>
    </source>
</evidence>
<reference evidence="1 2" key="1">
    <citation type="journal article" date="2015" name="Genome Biol.">
        <title>Comparative genomics of Steinernema reveals deeply conserved gene regulatory networks.</title>
        <authorList>
            <person name="Dillman A.R."/>
            <person name="Macchietto M."/>
            <person name="Porter C.F."/>
            <person name="Rogers A."/>
            <person name="Williams B."/>
            <person name="Antoshechkin I."/>
            <person name="Lee M.M."/>
            <person name="Goodwin Z."/>
            <person name="Lu X."/>
            <person name="Lewis E.E."/>
            <person name="Goodrich-Blair H."/>
            <person name="Stock S.P."/>
            <person name="Adams B.J."/>
            <person name="Sternberg P.W."/>
            <person name="Mortazavi A."/>
        </authorList>
    </citation>
    <scope>NUCLEOTIDE SEQUENCE [LARGE SCALE GENOMIC DNA]</scope>
    <source>
        <strain evidence="1 2">ALL</strain>
    </source>
</reference>
<reference evidence="1 2" key="2">
    <citation type="journal article" date="2019" name="G3 (Bethesda)">
        <title>Hybrid Assembly of the Genome of the Entomopathogenic Nematode Steinernema carpocapsae Identifies the X-Chromosome.</title>
        <authorList>
            <person name="Serra L."/>
            <person name="Macchietto M."/>
            <person name="Macias-Munoz A."/>
            <person name="McGill C.J."/>
            <person name="Rodriguez I.M."/>
            <person name="Rodriguez B."/>
            <person name="Murad R."/>
            <person name="Mortazavi A."/>
        </authorList>
    </citation>
    <scope>NUCLEOTIDE SEQUENCE [LARGE SCALE GENOMIC DNA]</scope>
    <source>
        <strain evidence="1 2">ALL</strain>
    </source>
</reference>
<name>A0A4V6A533_STECR</name>
<accession>A0A4V6A533</accession>
<sequence>MDHAAEDQNSLSETSSGLPEAQCCVFVHVAQCQTSNLSKPKSKIVFRKLFANGRFARGKNQTDCARPATFVGSSPVPSTAIKVDLTNPELFPNSLISSSNCVLQSTHIPR</sequence>
<protein>
    <submittedName>
        <fullName evidence="1">Uncharacterized protein</fullName>
    </submittedName>
</protein>
<evidence type="ECO:0000313" key="1">
    <source>
        <dbReference type="EMBL" id="TKR89305.1"/>
    </source>
</evidence>
<dbReference type="Proteomes" id="UP000298663">
    <property type="component" value="Unassembled WGS sequence"/>
</dbReference>
<dbReference type="EMBL" id="AZBU02000003">
    <property type="protein sequence ID" value="TKR89305.1"/>
    <property type="molecule type" value="Genomic_DNA"/>
</dbReference>
<proteinExistence type="predicted"/>
<dbReference type="AlphaFoldDB" id="A0A4V6A533"/>
<gene>
    <name evidence="1" type="ORF">L596_013431</name>
</gene>
<organism evidence="1 2">
    <name type="scientific">Steinernema carpocapsae</name>
    <name type="common">Entomopathogenic nematode</name>
    <dbReference type="NCBI Taxonomy" id="34508"/>
    <lineage>
        <taxon>Eukaryota</taxon>
        <taxon>Metazoa</taxon>
        <taxon>Ecdysozoa</taxon>
        <taxon>Nematoda</taxon>
        <taxon>Chromadorea</taxon>
        <taxon>Rhabditida</taxon>
        <taxon>Tylenchina</taxon>
        <taxon>Panagrolaimomorpha</taxon>
        <taxon>Strongyloidoidea</taxon>
        <taxon>Steinernematidae</taxon>
        <taxon>Steinernema</taxon>
    </lineage>
</organism>
<comment type="caution">
    <text evidence="1">The sequence shown here is derived from an EMBL/GenBank/DDBJ whole genome shotgun (WGS) entry which is preliminary data.</text>
</comment>